<dbReference type="GO" id="GO:0007165">
    <property type="term" value="P:signal transduction"/>
    <property type="evidence" value="ECO:0007669"/>
    <property type="project" value="TreeGrafter"/>
</dbReference>
<feature type="region of interest" description="Disordered" evidence="4">
    <location>
        <begin position="1067"/>
        <end position="1117"/>
    </location>
</feature>
<feature type="region of interest" description="Disordered" evidence="4">
    <location>
        <begin position="437"/>
        <end position="458"/>
    </location>
</feature>
<reference evidence="6" key="3">
    <citation type="submission" date="2025-09" db="UniProtKB">
        <authorList>
            <consortium name="Ensembl"/>
        </authorList>
    </citation>
    <scope>IDENTIFICATION</scope>
</reference>
<dbReference type="GO" id="GO:0030335">
    <property type="term" value="P:positive regulation of cell migration"/>
    <property type="evidence" value="ECO:0007669"/>
    <property type="project" value="TreeGrafter"/>
</dbReference>
<dbReference type="Proteomes" id="UP000472271">
    <property type="component" value="Chromosome 11"/>
</dbReference>
<evidence type="ECO:0000256" key="1">
    <source>
        <dbReference type="ARBA" id="ARBA00004496"/>
    </source>
</evidence>
<feature type="compositionally biased region" description="Polar residues" evidence="4">
    <location>
        <begin position="634"/>
        <end position="645"/>
    </location>
</feature>
<comment type="subcellular location">
    <subcellularLocation>
        <location evidence="1">Cytoplasm</location>
    </subcellularLocation>
</comment>
<proteinExistence type="inferred from homology"/>
<evidence type="ECO:0000256" key="3">
    <source>
        <dbReference type="ARBA" id="ARBA00022490"/>
    </source>
</evidence>
<dbReference type="FunFam" id="3.30.870.10:FF:000004">
    <property type="entry name" value="protein FAM83H isoform X2"/>
    <property type="match status" value="1"/>
</dbReference>
<comment type="similarity">
    <text evidence="2">Belongs to the FAM83 family.</text>
</comment>
<dbReference type="SUPFAM" id="SSF56024">
    <property type="entry name" value="Phospholipase D/nuclease"/>
    <property type="match status" value="1"/>
</dbReference>
<dbReference type="GO" id="GO:1990254">
    <property type="term" value="F:keratin filament binding"/>
    <property type="evidence" value="ECO:0007669"/>
    <property type="project" value="TreeGrafter"/>
</dbReference>
<reference evidence="6" key="2">
    <citation type="submission" date="2025-08" db="UniProtKB">
        <authorList>
            <consortium name="Ensembl"/>
        </authorList>
    </citation>
    <scope>IDENTIFICATION</scope>
</reference>
<feature type="compositionally biased region" description="Polar residues" evidence="4">
    <location>
        <begin position="1023"/>
        <end position="1055"/>
    </location>
</feature>
<reference evidence="6" key="1">
    <citation type="submission" date="2019-06" db="EMBL/GenBank/DDBJ databases">
        <authorList>
            <consortium name="Wellcome Sanger Institute Data Sharing"/>
        </authorList>
    </citation>
    <scope>NUCLEOTIDE SEQUENCE [LARGE SCALE GENOMIC DNA]</scope>
</reference>
<gene>
    <name evidence="6" type="primary">fam83hb</name>
</gene>
<sequence length="1137" mass="127695">MAHRSQSSSIGENPLDPNYLPPHYREEYRLAIDALIENDIQGYFEFLQTADVVSFLARTEIEHIKSMVQGPSHTSSVPELTYQDGGQELEGSSDTYWPMQSDLAAPGLDLGWPLPQHSFIGPTEVTTLVNPSDPDMPSIKEQARRLIKNAHQVVAVVMDMFTDVDIFSDLLDAAARHVPVYILLDEQDAHHFVSMVINCKVNLDLVPMMRVRTVAGITYYSRTGKSFKGQVKDRFLLADCRAVLSGNYSFMWSYEKIHRCIAHLFLGELVTTFDEEFRILFAQSEPLNIDPSEASYAMSDTSSTSSYLSGQFGLKRTQSLRNPLSYRRQPELPSAFPYGDSALPFRRNDPFRHTVEPGAGITIGKYSQQQFRRQQTYLEQGRSIVSRQMELSSSSFKRHSYAEGTQENYTSSRQFMKHRIMNNLDETDFHREQTMSSQYYTEGPGPGSGHGHYDRLRGRPPQLAIDQYSDSSYRSDLEPPSGGNFGHEYFSSDDLRGPDGQLGPPVAGRYGGGSSSKRPTIGQAYACQSSPTHPHAPEKKQYPKQPDQENDQDENAKQGLRSWRIHSYLSTYEDGGEEGLNQPLGPDAFEDPAPPQPPAENSAPRFGLKELPNLPSKPKIDIPRPRFGKPILPESTSKASGTTTEVGGDVEVKEAPELLLSKHESFRTRINPLLQRSSRLRSSLIFSSSKAEMHSGSLGLKPATEQDEELDSIRTSSIVAQILEKRRSMSREPFDWRKKAEEKEMEKDKDEKEKQEKEKEKERQQEEKKIKLEQTPSLNMNDPASRLQYFQDLAAKRKPDLSDKPPTNTTSLKIPSVSVTKPEPEPKKLDISAKLAELTRRPSMSSSKPPPIPIKPSASFLKPSETTQTQKEENAPESHKKDIFRSLKPLPSPKIFKRDPLKLKGLNPRRISCGEEILATDATDAEKSEMKKNRSHSSSTLPRDESKEKMMGSTTSINTLGEGKSDKTLDFLKKQTQRLKGFLGPKDKEKKSSGDDRTMSAVPEVTDSSKKQSSSAKDTDSTIPDQTTSNHKVSTGLSGPSRYQTPGSSVLFSSNLRDDTKVILEQISANSQKNRQEREESGGDKDSDTVEKVEKQGSLKRNRFLRAPQGTTQEREGLLKRIESLRKEKKVYSQNNL</sequence>
<dbReference type="GO" id="GO:0044380">
    <property type="term" value="P:protein localization to cytoskeleton"/>
    <property type="evidence" value="ECO:0007669"/>
    <property type="project" value="TreeGrafter"/>
</dbReference>
<feature type="compositionally biased region" description="Basic and acidic residues" evidence="4">
    <location>
        <begin position="870"/>
        <end position="885"/>
    </location>
</feature>
<evidence type="ECO:0000259" key="5">
    <source>
        <dbReference type="Pfam" id="PF07894"/>
    </source>
</evidence>
<feature type="compositionally biased region" description="Polar residues" evidence="4">
    <location>
        <begin position="805"/>
        <end position="819"/>
    </location>
</feature>
<feature type="compositionally biased region" description="Basic and acidic residues" evidence="4">
    <location>
        <begin position="963"/>
        <end position="973"/>
    </location>
</feature>
<dbReference type="Pfam" id="PF07894">
    <property type="entry name" value="SACK1"/>
    <property type="match status" value="1"/>
</dbReference>
<dbReference type="GO" id="GO:0005737">
    <property type="term" value="C:cytoplasm"/>
    <property type="evidence" value="ECO:0007669"/>
    <property type="project" value="UniProtKB-SubCell"/>
</dbReference>
<feature type="compositionally biased region" description="Basic and acidic residues" evidence="4">
    <location>
        <begin position="1074"/>
        <end position="1097"/>
    </location>
</feature>
<dbReference type="PANTHER" id="PTHR16181:SF26">
    <property type="entry name" value="PROTEIN FAM83H"/>
    <property type="match status" value="1"/>
</dbReference>
<feature type="region of interest" description="Disordered" evidence="4">
    <location>
        <begin position="573"/>
        <end position="650"/>
    </location>
</feature>
<evidence type="ECO:0000313" key="6">
    <source>
        <dbReference type="Ensembl" id="ENSSORP00005007736.1"/>
    </source>
</evidence>
<dbReference type="PANTHER" id="PTHR16181">
    <property type="entry name" value="PROTEIN FAM83A-RELATED"/>
    <property type="match status" value="1"/>
</dbReference>
<dbReference type="InParanoid" id="A0A672YT00"/>
<dbReference type="GO" id="GO:0045104">
    <property type="term" value="P:intermediate filament cytoskeleton organization"/>
    <property type="evidence" value="ECO:0007669"/>
    <property type="project" value="TreeGrafter"/>
</dbReference>
<feature type="compositionally biased region" description="Basic and acidic residues" evidence="4">
    <location>
        <begin position="985"/>
        <end position="998"/>
    </location>
</feature>
<accession>A0A672YT00</accession>
<feature type="region of interest" description="Disordered" evidence="4">
    <location>
        <begin position="688"/>
        <end position="901"/>
    </location>
</feature>
<dbReference type="InterPro" id="IPR050944">
    <property type="entry name" value="FAM83"/>
</dbReference>
<dbReference type="AlphaFoldDB" id="A0A672YT00"/>
<dbReference type="InterPro" id="IPR012461">
    <property type="entry name" value="SACK1"/>
</dbReference>
<evidence type="ECO:0000313" key="7">
    <source>
        <dbReference type="Proteomes" id="UP000472271"/>
    </source>
</evidence>
<feature type="compositionally biased region" description="Basic and acidic residues" evidence="4">
    <location>
        <begin position="822"/>
        <end position="831"/>
    </location>
</feature>
<keyword evidence="3" id="KW-0963">Cytoplasm</keyword>
<feature type="domain" description="Scaffolding anchor of CK1" evidence="5">
    <location>
        <begin position="13"/>
        <end position="286"/>
    </location>
</feature>
<feature type="compositionally biased region" description="Basic and acidic residues" evidence="4">
    <location>
        <begin position="794"/>
        <end position="803"/>
    </location>
</feature>
<feature type="region of interest" description="Disordered" evidence="4">
    <location>
        <begin position="471"/>
        <end position="561"/>
    </location>
</feature>
<dbReference type="GO" id="GO:0045095">
    <property type="term" value="C:keratin filament"/>
    <property type="evidence" value="ECO:0007669"/>
    <property type="project" value="TreeGrafter"/>
</dbReference>
<dbReference type="FunCoup" id="A0A672YT00">
    <property type="interactions" value="1087"/>
</dbReference>
<keyword evidence="7" id="KW-1185">Reference proteome</keyword>
<feature type="region of interest" description="Disordered" evidence="4">
    <location>
        <begin position="913"/>
        <end position="1055"/>
    </location>
</feature>
<dbReference type="Gene3D" id="3.30.870.10">
    <property type="entry name" value="Endonuclease Chain A"/>
    <property type="match status" value="1"/>
</dbReference>
<evidence type="ECO:0000256" key="2">
    <source>
        <dbReference type="ARBA" id="ARBA00006937"/>
    </source>
</evidence>
<dbReference type="Ensembl" id="ENSSORT00005008019.1">
    <property type="protein sequence ID" value="ENSSORP00005007736.1"/>
    <property type="gene ID" value="ENSSORG00005004382.1"/>
</dbReference>
<protein>
    <submittedName>
        <fullName evidence="6">Family with sequence similarity 83 member Hb</fullName>
    </submittedName>
</protein>
<organism evidence="6 7">
    <name type="scientific">Sphaeramia orbicularis</name>
    <name type="common">orbiculate cardinalfish</name>
    <dbReference type="NCBI Taxonomy" id="375764"/>
    <lineage>
        <taxon>Eukaryota</taxon>
        <taxon>Metazoa</taxon>
        <taxon>Chordata</taxon>
        <taxon>Craniata</taxon>
        <taxon>Vertebrata</taxon>
        <taxon>Euteleostomi</taxon>
        <taxon>Actinopterygii</taxon>
        <taxon>Neopterygii</taxon>
        <taxon>Teleostei</taxon>
        <taxon>Neoteleostei</taxon>
        <taxon>Acanthomorphata</taxon>
        <taxon>Gobiaria</taxon>
        <taxon>Kurtiformes</taxon>
        <taxon>Apogonoidei</taxon>
        <taxon>Apogonidae</taxon>
        <taxon>Apogoninae</taxon>
        <taxon>Sphaeramia</taxon>
    </lineage>
</organism>
<name>A0A672YT00_9TELE</name>
<dbReference type="GO" id="GO:0019901">
    <property type="term" value="F:protein kinase binding"/>
    <property type="evidence" value="ECO:0007669"/>
    <property type="project" value="TreeGrafter"/>
</dbReference>
<feature type="compositionally biased region" description="Basic and acidic residues" evidence="4">
    <location>
        <begin position="723"/>
        <end position="772"/>
    </location>
</feature>
<evidence type="ECO:0000256" key="4">
    <source>
        <dbReference type="SAM" id="MobiDB-lite"/>
    </source>
</evidence>